<dbReference type="Gene3D" id="3.50.4.10">
    <property type="entry name" value="Hepatocyte Growth Factor"/>
    <property type="match status" value="1"/>
</dbReference>
<name>A0A0S4JAH2_BODSA</name>
<accession>A0A0S4JAH2</accession>
<keyword evidence="2" id="KW-0732">Signal</keyword>
<feature type="signal peptide" evidence="2">
    <location>
        <begin position="1"/>
        <end position="24"/>
    </location>
</feature>
<keyword evidence="4" id="KW-1185">Reference proteome</keyword>
<evidence type="ECO:0000256" key="1">
    <source>
        <dbReference type="SAM" id="MobiDB-lite"/>
    </source>
</evidence>
<dbReference type="Proteomes" id="UP000051952">
    <property type="component" value="Unassembled WGS sequence"/>
</dbReference>
<proteinExistence type="predicted"/>
<gene>
    <name evidence="3" type="ORF">BSAL_00865</name>
</gene>
<feature type="region of interest" description="Disordered" evidence="1">
    <location>
        <begin position="84"/>
        <end position="152"/>
    </location>
</feature>
<evidence type="ECO:0000256" key="2">
    <source>
        <dbReference type="SAM" id="SignalP"/>
    </source>
</evidence>
<feature type="chain" id="PRO_5006622165" evidence="2">
    <location>
        <begin position="25"/>
        <end position="338"/>
    </location>
</feature>
<reference evidence="4" key="1">
    <citation type="submission" date="2015-09" db="EMBL/GenBank/DDBJ databases">
        <authorList>
            <consortium name="Pathogen Informatics"/>
        </authorList>
    </citation>
    <scope>NUCLEOTIDE SEQUENCE [LARGE SCALE GENOMIC DNA]</scope>
    <source>
        <strain evidence="4">Lake Konstanz</strain>
    </source>
</reference>
<feature type="compositionally biased region" description="Pro residues" evidence="1">
    <location>
        <begin position="100"/>
        <end position="149"/>
    </location>
</feature>
<evidence type="ECO:0000313" key="4">
    <source>
        <dbReference type="Proteomes" id="UP000051952"/>
    </source>
</evidence>
<protein>
    <submittedName>
        <fullName evidence="3">Membrane-associated protein, putative</fullName>
    </submittedName>
</protein>
<dbReference type="EMBL" id="CYKH01001406">
    <property type="protein sequence ID" value="CUG86936.1"/>
    <property type="molecule type" value="Genomic_DNA"/>
</dbReference>
<organism evidence="3 4">
    <name type="scientific">Bodo saltans</name>
    <name type="common">Flagellated protozoan</name>
    <dbReference type="NCBI Taxonomy" id="75058"/>
    <lineage>
        <taxon>Eukaryota</taxon>
        <taxon>Discoba</taxon>
        <taxon>Euglenozoa</taxon>
        <taxon>Kinetoplastea</taxon>
        <taxon>Metakinetoplastina</taxon>
        <taxon>Eubodonida</taxon>
        <taxon>Bodonidae</taxon>
        <taxon>Bodo</taxon>
    </lineage>
</organism>
<evidence type="ECO:0000313" key="3">
    <source>
        <dbReference type="EMBL" id="CUG86936.1"/>
    </source>
</evidence>
<dbReference type="AlphaFoldDB" id="A0A0S4JAH2"/>
<sequence length="338" mass="35117">MSRSVAAIVLAALLAVTPATFVAGQYQCTYTANINITAPDLVPAKFLVSAYDCCVMCSDTSGCVASVYSNYYCHLKGSQSPQVVSTGPTLILQGGATPSPSSPAPGPTQAPPTPAPTSAPTAAPTPNPPTPPPTPSTPAPTSAPTPAPTSPTQVTIIREVQCQYSDTCSRRADYTCTTSVYYNNSCQGSSRRVCTGYYIDVDTYSELGCGGVVKHTTQEQENVCLATPDETYVGHYCDVQAAPATGTPVLHTKCPYGCNDGSECTQSSFTTGVCTSNPFGSLSGSSVLAWCFPQYVVYVAYGSIDCSGPVSAAMSEPIGQSCFLDNNQEHIMNVCGSS</sequence>
<dbReference type="VEuPathDB" id="TriTrypDB:BSAL_00865"/>